<evidence type="ECO:0000256" key="4">
    <source>
        <dbReference type="ARBA" id="ARBA00022729"/>
    </source>
</evidence>
<proteinExistence type="predicted"/>
<dbReference type="InterPro" id="IPR050392">
    <property type="entry name" value="Collagen/C1q_domain"/>
</dbReference>
<evidence type="ECO:0000256" key="1">
    <source>
        <dbReference type="ARBA" id="ARBA00004498"/>
    </source>
</evidence>
<dbReference type="FunFam" id="2.60.120.40:FF:000010">
    <property type="entry name" value="EMILIN-1 protein"/>
    <property type="match status" value="1"/>
</dbReference>
<gene>
    <name evidence="12" type="ORF">EOD39_9785</name>
</gene>
<name>A0A662YWR5_ACIRT</name>
<keyword evidence="6" id="KW-1015">Disulfide bond</keyword>
<dbReference type="SUPFAM" id="SSF49842">
    <property type="entry name" value="TNF-like"/>
    <property type="match status" value="1"/>
</dbReference>
<feature type="signal peptide" evidence="9">
    <location>
        <begin position="1"/>
        <end position="21"/>
    </location>
</feature>
<dbReference type="InterPro" id="IPR011489">
    <property type="entry name" value="EMI_domain"/>
</dbReference>
<organism evidence="12 13">
    <name type="scientific">Acipenser ruthenus</name>
    <name type="common">Sterlet sturgeon</name>
    <dbReference type="NCBI Taxonomy" id="7906"/>
    <lineage>
        <taxon>Eukaryota</taxon>
        <taxon>Metazoa</taxon>
        <taxon>Chordata</taxon>
        <taxon>Craniata</taxon>
        <taxon>Vertebrata</taxon>
        <taxon>Euteleostomi</taxon>
        <taxon>Actinopterygii</taxon>
        <taxon>Chondrostei</taxon>
        <taxon>Acipenseriformes</taxon>
        <taxon>Acipenseridae</taxon>
        <taxon>Acipenser</taxon>
    </lineage>
</organism>
<dbReference type="InterPro" id="IPR001073">
    <property type="entry name" value="C1q_dom"/>
</dbReference>
<dbReference type="PROSITE" id="PS50871">
    <property type="entry name" value="C1Q"/>
    <property type="match status" value="1"/>
</dbReference>
<dbReference type="Proteomes" id="UP000289886">
    <property type="component" value="Unassembled WGS sequence"/>
</dbReference>
<evidence type="ECO:0000256" key="8">
    <source>
        <dbReference type="SAM" id="MobiDB-lite"/>
    </source>
</evidence>
<feature type="coiled-coil region" evidence="7">
    <location>
        <begin position="198"/>
        <end position="225"/>
    </location>
</feature>
<keyword evidence="4 9" id="KW-0732">Signal</keyword>
<dbReference type="Gene3D" id="2.60.120.40">
    <property type="match status" value="1"/>
</dbReference>
<feature type="domain" description="C1q" evidence="10">
    <location>
        <begin position="964"/>
        <end position="1110"/>
    </location>
</feature>
<keyword evidence="3" id="KW-0272">Extracellular matrix</keyword>
<feature type="domain" description="EMI" evidence="11">
    <location>
        <begin position="52"/>
        <end position="151"/>
    </location>
</feature>
<dbReference type="PROSITE" id="PS51041">
    <property type="entry name" value="EMI"/>
    <property type="match status" value="1"/>
</dbReference>
<dbReference type="Pfam" id="PF01391">
    <property type="entry name" value="Collagen"/>
    <property type="match status" value="1"/>
</dbReference>
<comment type="subcellular location">
    <subcellularLocation>
        <location evidence="1">Secreted</location>
        <location evidence="1">Extracellular space</location>
        <location evidence="1">Extracellular matrix</location>
    </subcellularLocation>
</comment>
<evidence type="ECO:0000313" key="13">
    <source>
        <dbReference type="Proteomes" id="UP000289886"/>
    </source>
</evidence>
<feature type="chain" id="PRO_5024882253" evidence="9">
    <location>
        <begin position="22"/>
        <end position="1110"/>
    </location>
</feature>
<evidence type="ECO:0000256" key="9">
    <source>
        <dbReference type="SAM" id="SignalP"/>
    </source>
</evidence>
<feature type="region of interest" description="Disordered" evidence="8">
    <location>
        <begin position="151"/>
        <end position="198"/>
    </location>
</feature>
<protein>
    <submittedName>
        <fullName evidence="12">Elastin microfibril interfacer 1</fullName>
    </submittedName>
</protein>
<feature type="coiled-coil region" evidence="7">
    <location>
        <begin position="313"/>
        <end position="347"/>
    </location>
</feature>
<accession>A0A662YWR5</accession>
<dbReference type="AlphaFoldDB" id="A0A662YWR5"/>
<keyword evidence="13" id="KW-1185">Reference proteome</keyword>
<feature type="coiled-coil region" evidence="7">
    <location>
        <begin position="255"/>
        <end position="282"/>
    </location>
</feature>
<dbReference type="Pfam" id="PF07546">
    <property type="entry name" value="EMI"/>
    <property type="match status" value="1"/>
</dbReference>
<keyword evidence="2" id="KW-0964">Secreted</keyword>
<comment type="caution">
    <text evidence="12">The sequence shown here is derived from an EMBL/GenBank/DDBJ whole genome shotgun (WGS) entry which is preliminary data.</text>
</comment>
<evidence type="ECO:0000256" key="6">
    <source>
        <dbReference type="ARBA" id="ARBA00023157"/>
    </source>
</evidence>
<evidence type="ECO:0000259" key="11">
    <source>
        <dbReference type="PROSITE" id="PS51041"/>
    </source>
</evidence>
<evidence type="ECO:0000256" key="3">
    <source>
        <dbReference type="ARBA" id="ARBA00022530"/>
    </source>
</evidence>
<dbReference type="PANTHER" id="PTHR15427:SF1">
    <property type="entry name" value="EMILIN-1"/>
    <property type="match status" value="1"/>
</dbReference>
<evidence type="ECO:0000256" key="2">
    <source>
        <dbReference type="ARBA" id="ARBA00022525"/>
    </source>
</evidence>
<dbReference type="InterPro" id="IPR008983">
    <property type="entry name" value="Tumour_necrosis_fac-like_dom"/>
</dbReference>
<reference evidence="12 13" key="1">
    <citation type="submission" date="2019-01" db="EMBL/GenBank/DDBJ databases">
        <title>Draft Genome and Complete Hox-Cluster Characterization of the Sterlet Sturgeon (Acipenser ruthenus).</title>
        <authorList>
            <person name="Wei Q."/>
        </authorList>
    </citation>
    <scope>NUCLEOTIDE SEQUENCE [LARGE SCALE GENOMIC DNA]</scope>
    <source>
        <strain evidence="12">WHYD16114868_AA</strain>
        <tissue evidence="12">Blood</tissue>
    </source>
</reference>
<evidence type="ECO:0000313" key="12">
    <source>
        <dbReference type="EMBL" id="RXN00304.1"/>
    </source>
</evidence>
<sequence length="1110" mass="123771">MTCFVPYLLLSFFTLLGVVRSASYPQRYNLYTGQLQATQPHQQNGLRAASRHRNYCAYVVTRTVSCVVEDGVETYVKPDYQPCSWGSIQCSRVVTNFDTAPSHTDQPLNVHVFLLTRYRTYMRPRYKMAYKMVTEMEWKCCHGYSGDDCSEGPTGGQSQGTQISTVRPRSKPVRPGQTGSNSGNVQIEGEGRHDSDKVKELEGKVQSLTKDLHDLQSTLRGMNEKFHEEIRKTLETAVNGKQPADAAHPEMKETLSDIQRRMQHLDNRIQVHDKELNHLNNKSQTNGEGGENFIEHSDTKINQKLTELKGEIVRDLEKSCSACQSRVENLRRQQEEDRDRIRGLEKLINSVDQRNKQVMEIVQKHVSGSSNQPSRDCCAQVDQIKHKVSDIERKLDSVSKAYDVLNGRLDNELAEIEKECILNREEKVSALLENLESRLNITERNAEEYSLFVQTGIKGYLHKEINDLRNEFNDRFDENGAKISNIVQNVDSLKDIVVEHGEGLNKVFILTSDMDTHLTSAVNSCAEICVSSGPPHPEDDDSKVSDVVKNLEWKVIVNEGEIRNFGNKIKNLSISRESLRNTVIDIGRDVQKLKTLTGHNGEHFNMIVTNIENLEKELDSTASTSLTICSSVENQLVSLRNETEDYLDKLATDLNNIRTRVDSGDTTCAQICSNLQEEVGKLKEVEKCSGQCKVVLKRPDEGQAGGDGLNQQKPLDGHSVIGGTSSVNLKSIQGELSEVILTFNSINDTLKGLEHTVQKHISVIHDLGTTKDKIISEIDKIQQEVNEHIEDSKGRFDHVSREIHRFGNNFMVEMGDCKQSSDGLEKRISKMENLCGKLDTVSGSLERIKDGLNKHVSSLWNCVHGLNSTVITHSGYLDTIQNTQLDGINQRLNFLNSSMLTLFNEFQDFTHQDFMGLPGPPVHQGERGFQGPPGPQGIPGRDGATGRPGEQGPMGPPGLPGLYTSVPRVSFSAALTYPQVDAGTILFDKVLVNDGHFYDPSTGIFKAPYDGRYFFSAILTGHKNEKIEAVLSKSNYGIARVDSSGYQPEGLENKPVAETKPTPGSLAVFNIILPLKIGDTVCIDLVMGKLAHSDEPLTIFNGALLYEDDV</sequence>
<feature type="compositionally biased region" description="Basic and acidic residues" evidence="8">
    <location>
        <begin position="189"/>
        <end position="198"/>
    </location>
</feature>
<evidence type="ECO:0000256" key="5">
    <source>
        <dbReference type="ARBA" id="ARBA00023054"/>
    </source>
</evidence>
<dbReference type="PANTHER" id="PTHR15427">
    <property type="entry name" value="EMILIN ELASTIN MICROFIBRIL INTERFACE-LOCATED PROTEIN ELASTIN MICROFIBRIL INTERFACER"/>
    <property type="match status" value="1"/>
</dbReference>
<dbReference type="Pfam" id="PF00386">
    <property type="entry name" value="C1q"/>
    <property type="match status" value="1"/>
</dbReference>
<evidence type="ECO:0000259" key="10">
    <source>
        <dbReference type="PROSITE" id="PS50871"/>
    </source>
</evidence>
<keyword evidence="5 7" id="KW-0175">Coiled coil</keyword>
<dbReference type="InterPro" id="IPR008160">
    <property type="entry name" value="Collagen"/>
</dbReference>
<evidence type="ECO:0000256" key="7">
    <source>
        <dbReference type="SAM" id="Coils"/>
    </source>
</evidence>
<dbReference type="SMART" id="SM00110">
    <property type="entry name" value="C1Q"/>
    <property type="match status" value="1"/>
</dbReference>
<feature type="coiled-coil region" evidence="7">
    <location>
        <begin position="425"/>
        <end position="452"/>
    </location>
</feature>
<feature type="compositionally biased region" description="Low complexity" evidence="8">
    <location>
        <begin position="938"/>
        <end position="953"/>
    </location>
</feature>
<dbReference type="EMBL" id="SCEB01000204">
    <property type="protein sequence ID" value="RXN00304.1"/>
    <property type="molecule type" value="Genomic_DNA"/>
</dbReference>
<feature type="region of interest" description="Disordered" evidence="8">
    <location>
        <begin position="923"/>
        <end position="958"/>
    </location>
</feature>